<reference evidence="1" key="1">
    <citation type="journal article" date="2022" name="Mol. Ecol. Resour.">
        <title>The complete and closed genome of the facultative generalist Candidatus Endoriftia persephone from deep-sea hydrothermal vents.</title>
        <authorList>
            <person name="de Oliveira A.L."/>
            <person name="Srivastava A."/>
            <person name="Espada-Hinojosa S."/>
            <person name="Bright M."/>
        </authorList>
    </citation>
    <scope>NUCLEOTIDE SEQUENCE</scope>
    <source>
        <strain evidence="1">Tica-EPR-9o50.N</strain>
    </source>
</reference>
<name>A0A9J6ZX49_9GAMM</name>
<accession>A0A9J6ZX49</accession>
<dbReference type="EMBL" id="CP090569">
    <property type="protein sequence ID" value="USF87395.1"/>
    <property type="molecule type" value="Genomic_DNA"/>
</dbReference>
<proteinExistence type="predicted"/>
<evidence type="ECO:0000313" key="2">
    <source>
        <dbReference type="Proteomes" id="UP001056649"/>
    </source>
</evidence>
<dbReference type="KEGG" id="eps:L0Y14_14945"/>
<protein>
    <submittedName>
        <fullName evidence="1">RNA polymerase-associated protein rapA</fullName>
    </submittedName>
</protein>
<dbReference type="AlphaFoldDB" id="A0A9J6ZX49"/>
<keyword evidence="2" id="KW-1185">Reference proteome</keyword>
<sequence length="699" mass="77015">MFKRSVIYQSMLLALVLPGVAVAEIEVSGYLKNETAVFTKSGQRTGQASSMLDTTEHSAGDLMKFENSARIFFNGDLGEESSWHGELNLIYDTEGVDGYKSHESYTQNDWFRELYVDTGVGGWDLRLGKQQVVWGTADGMKLLDIINPTDYRELNQNAMEDSRIPIWMINAERNVGENGNIQLIVSQVEENKIPGLNADGDAEHPFLMKGVDSITGKVNGFLNVTPRLAATAQSFNNAAQAGMLTGGVPMASGLVGFAGLSVDGFASNPDPIGSGTSGSVMLNQIAQFGLTDPTVAVDPNGNFWVTNLTSVTGQLPTDVTWDVSQASSAFEYMANATFSTFNSFSGAGATGNSAGAVYERDYPNDLDANFGARYRGSTDGGFNYSFNYFYHYDSNPYVEMSWRDAVTKETLSVQRAQAMLIDPATGAQAPNPATDLTPDQIPNSFAADGSNSVSILLHNAAGEYYGAIDPTTFATNTNTNPVEMVMTEKLNRIHSLGTSFDYAMDTGAMGAIVLRGEFLYNKDEMQPVVDRRLLGIGDLTNSLRMEEADMFKYVLGADITVLTNMLVSAQFIQFWNMDFIEETRTCTTQAGNSYDCSRYTGDMATMNLDNGLNKGHEFKEFYSLFFSKPFGDSQEHRWNNITIYEEGGGWWNRLDMEYTFTDELIGSAEWNHYWGDKDTTFGQFDKSSNFQLGVKYLFD</sequence>
<organism evidence="1 2">
    <name type="scientific">Candidatus Endoriftia persephonae</name>
    <dbReference type="NCBI Taxonomy" id="393765"/>
    <lineage>
        <taxon>Bacteria</taxon>
        <taxon>Pseudomonadati</taxon>
        <taxon>Pseudomonadota</taxon>
        <taxon>Gammaproteobacteria</taxon>
        <taxon>Chromatiales</taxon>
        <taxon>Sedimenticolaceae</taxon>
        <taxon>Candidatus Endoriftia</taxon>
    </lineage>
</organism>
<dbReference type="RefSeq" id="WP_006475117.1">
    <property type="nucleotide sequence ID" value="NZ_CP090569.1"/>
</dbReference>
<dbReference type="Proteomes" id="UP001056649">
    <property type="component" value="Chromosome"/>
</dbReference>
<gene>
    <name evidence="1" type="ORF">L0Y14_14945</name>
</gene>
<evidence type="ECO:0000313" key="1">
    <source>
        <dbReference type="EMBL" id="USF87395.1"/>
    </source>
</evidence>